<sequence>MAHSLCRRISASDTNRSFCLLTISLWCVTIWSLVHELPFLDSEQVHLVPQVLQVFLFSHPGPPRRLPVRYHPPKPSIVHNRAVPVRVVGIVVIVVVPRTGVGSDGVWVGVVWTGVGQDWFLGERGRFLGWEREKRFLAIPGGKTSLESREWDSKESVVGWHGGESRQHGRKTAYSHDGLAALARPTDRNGFYLPARAADWSFKAGQVAFSKELFT</sequence>
<keyword evidence="2" id="KW-1185">Reference proteome</keyword>
<reference evidence="1 2" key="1">
    <citation type="submission" date="2019-07" db="EMBL/GenBank/DDBJ databases">
        <title>De Novo Assembly of kiwifruit Actinidia rufa.</title>
        <authorList>
            <person name="Sugita-Konishi S."/>
            <person name="Sato K."/>
            <person name="Mori E."/>
            <person name="Abe Y."/>
            <person name="Kisaki G."/>
            <person name="Hamano K."/>
            <person name="Suezawa K."/>
            <person name="Otani M."/>
            <person name="Fukuda T."/>
            <person name="Manabe T."/>
            <person name="Gomi K."/>
            <person name="Tabuchi M."/>
            <person name="Akimitsu K."/>
            <person name="Kataoka I."/>
        </authorList>
    </citation>
    <scope>NUCLEOTIDE SEQUENCE [LARGE SCALE GENOMIC DNA]</scope>
    <source>
        <strain evidence="2">cv. Fuchu</strain>
    </source>
</reference>
<dbReference type="EMBL" id="BJWL01000009">
    <property type="protein sequence ID" value="GFY93705.1"/>
    <property type="molecule type" value="Genomic_DNA"/>
</dbReference>
<dbReference type="OrthoDB" id="10433639at2759"/>
<dbReference type="AlphaFoldDB" id="A0A7J0F4T8"/>
<evidence type="ECO:0000313" key="1">
    <source>
        <dbReference type="EMBL" id="GFY93705.1"/>
    </source>
</evidence>
<accession>A0A7J0F4T8</accession>
<proteinExistence type="predicted"/>
<protein>
    <submittedName>
        <fullName evidence="1">Uncharacterized protein</fullName>
    </submittedName>
</protein>
<comment type="caution">
    <text evidence="1">The sequence shown here is derived from an EMBL/GenBank/DDBJ whole genome shotgun (WGS) entry which is preliminary data.</text>
</comment>
<dbReference type="Proteomes" id="UP000585474">
    <property type="component" value="Unassembled WGS sequence"/>
</dbReference>
<organism evidence="1 2">
    <name type="scientific">Actinidia rufa</name>
    <dbReference type="NCBI Taxonomy" id="165716"/>
    <lineage>
        <taxon>Eukaryota</taxon>
        <taxon>Viridiplantae</taxon>
        <taxon>Streptophyta</taxon>
        <taxon>Embryophyta</taxon>
        <taxon>Tracheophyta</taxon>
        <taxon>Spermatophyta</taxon>
        <taxon>Magnoliopsida</taxon>
        <taxon>eudicotyledons</taxon>
        <taxon>Gunneridae</taxon>
        <taxon>Pentapetalae</taxon>
        <taxon>asterids</taxon>
        <taxon>Ericales</taxon>
        <taxon>Actinidiaceae</taxon>
        <taxon>Actinidia</taxon>
    </lineage>
</organism>
<name>A0A7J0F4T8_9ERIC</name>
<evidence type="ECO:0000313" key="2">
    <source>
        <dbReference type="Proteomes" id="UP000585474"/>
    </source>
</evidence>
<gene>
    <name evidence="1" type="ORF">Acr_09g0001510</name>
</gene>